<comment type="caution">
    <text evidence="2">The sequence shown here is derived from an EMBL/GenBank/DDBJ whole genome shotgun (WGS) entry which is preliminary data.</text>
</comment>
<keyword evidence="3" id="KW-1185">Reference proteome</keyword>
<feature type="signal peptide" evidence="1">
    <location>
        <begin position="1"/>
        <end position="28"/>
    </location>
</feature>
<dbReference type="AlphaFoldDB" id="A0A811UH12"/>
<dbReference type="Proteomes" id="UP000606786">
    <property type="component" value="Unassembled WGS sequence"/>
</dbReference>
<reference evidence="2" key="1">
    <citation type="submission" date="2020-11" db="EMBL/GenBank/DDBJ databases">
        <authorList>
            <person name="Whitehead M."/>
        </authorList>
    </citation>
    <scope>NUCLEOTIDE SEQUENCE</scope>
    <source>
        <strain evidence="2">EGII</strain>
    </source>
</reference>
<feature type="chain" id="PRO_5032664974" evidence="1">
    <location>
        <begin position="29"/>
        <end position="378"/>
    </location>
</feature>
<evidence type="ECO:0000313" key="3">
    <source>
        <dbReference type="Proteomes" id="UP000606786"/>
    </source>
</evidence>
<accession>A0A811UH12</accession>
<evidence type="ECO:0000256" key="1">
    <source>
        <dbReference type="SAM" id="SignalP"/>
    </source>
</evidence>
<sequence>MAVLISKYSKVRSMKLLLLFYFLNAVIAVNGNGIEDTAPEEHNYPTVINERNKRDVLTVADSTTTTLQPVYRDDDNLNAAADDKDNHNLLFNVGNPLRALNIVKRTPSGFIGMRGKKENEFIDYSNPTNNAPVDDDNSADWSIDPLQQAMYENALNEAYDNLLALEPRYKKAPSTFYGVRGKKYSHMDLNRMDSLLQRLEEERLRQSLLQNFFKELINRQAPNDVTKRAPTGFTGMRGKRPAPDVMDYLYDGEDGPFAYPMMDDKRGPVNGFVGLRGKKDVNHQAFKRSPLEPGNRRSKSQRFVDFSNKFVAVRGKKADGNSDGNTFATETHQGGYYVNNMPLLALHGMRGKRAVKMPLTTETEQATYDLAINNALNN</sequence>
<evidence type="ECO:0000313" key="2">
    <source>
        <dbReference type="EMBL" id="CAD6996493.1"/>
    </source>
</evidence>
<proteinExistence type="predicted"/>
<dbReference type="EMBL" id="CAJHJT010000001">
    <property type="protein sequence ID" value="CAD6996493.1"/>
    <property type="molecule type" value="Genomic_DNA"/>
</dbReference>
<name>A0A811UH12_CERCA</name>
<gene>
    <name evidence="2" type="ORF">CCAP1982_LOCUS5162</name>
</gene>
<keyword evidence="1" id="KW-0732">Signal</keyword>
<organism evidence="2 3">
    <name type="scientific">Ceratitis capitata</name>
    <name type="common">Mediterranean fruit fly</name>
    <name type="synonym">Tephritis capitata</name>
    <dbReference type="NCBI Taxonomy" id="7213"/>
    <lineage>
        <taxon>Eukaryota</taxon>
        <taxon>Metazoa</taxon>
        <taxon>Ecdysozoa</taxon>
        <taxon>Arthropoda</taxon>
        <taxon>Hexapoda</taxon>
        <taxon>Insecta</taxon>
        <taxon>Pterygota</taxon>
        <taxon>Neoptera</taxon>
        <taxon>Endopterygota</taxon>
        <taxon>Diptera</taxon>
        <taxon>Brachycera</taxon>
        <taxon>Muscomorpha</taxon>
        <taxon>Tephritoidea</taxon>
        <taxon>Tephritidae</taxon>
        <taxon>Ceratitis</taxon>
        <taxon>Ceratitis</taxon>
    </lineage>
</organism>
<dbReference type="OrthoDB" id="5919137at2759"/>
<protein>
    <submittedName>
        <fullName evidence="2">(Mediterranean fruit fly) hypothetical protein</fullName>
    </submittedName>
</protein>